<proteinExistence type="predicted"/>
<evidence type="ECO:0008006" key="3">
    <source>
        <dbReference type="Google" id="ProtNLM"/>
    </source>
</evidence>
<organism evidence="1 2">
    <name type="scientific">Candidatus Curtissbacteria bacterium RBG_16_39_7</name>
    <dbReference type="NCBI Taxonomy" id="1797707"/>
    <lineage>
        <taxon>Bacteria</taxon>
        <taxon>Candidatus Curtissiibacteriota</taxon>
    </lineage>
</organism>
<name>A0A1F5G1W3_9BACT</name>
<evidence type="ECO:0000313" key="2">
    <source>
        <dbReference type="Proteomes" id="UP000176628"/>
    </source>
</evidence>
<comment type="caution">
    <text evidence="1">The sequence shown here is derived from an EMBL/GenBank/DDBJ whole genome shotgun (WGS) entry which is preliminary data.</text>
</comment>
<dbReference type="CDD" id="cd02440">
    <property type="entry name" value="AdoMet_MTases"/>
    <property type="match status" value="1"/>
</dbReference>
<protein>
    <recommendedName>
        <fullName evidence="3">Methyltransferase type 11 domain-containing protein</fullName>
    </recommendedName>
</protein>
<dbReference type="Pfam" id="PF13489">
    <property type="entry name" value="Methyltransf_23"/>
    <property type="match status" value="1"/>
</dbReference>
<reference evidence="1 2" key="1">
    <citation type="journal article" date="2016" name="Nat. Commun.">
        <title>Thousands of microbial genomes shed light on interconnected biogeochemical processes in an aquifer system.</title>
        <authorList>
            <person name="Anantharaman K."/>
            <person name="Brown C.T."/>
            <person name="Hug L.A."/>
            <person name="Sharon I."/>
            <person name="Castelle C.J."/>
            <person name="Probst A.J."/>
            <person name="Thomas B.C."/>
            <person name="Singh A."/>
            <person name="Wilkins M.J."/>
            <person name="Karaoz U."/>
            <person name="Brodie E.L."/>
            <person name="Williams K.H."/>
            <person name="Hubbard S.S."/>
            <person name="Banfield J.F."/>
        </authorList>
    </citation>
    <scope>NUCLEOTIDE SEQUENCE [LARGE SCALE GENOMIC DNA]</scope>
</reference>
<dbReference type="EMBL" id="MFAV01000042">
    <property type="protein sequence ID" value="OGD85873.1"/>
    <property type="molecule type" value="Genomic_DNA"/>
</dbReference>
<dbReference type="SUPFAM" id="SSF53335">
    <property type="entry name" value="S-adenosyl-L-methionine-dependent methyltransferases"/>
    <property type="match status" value="1"/>
</dbReference>
<dbReference type="Gene3D" id="3.40.50.150">
    <property type="entry name" value="Vaccinia Virus protein VP39"/>
    <property type="match status" value="1"/>
</dbReference>
<dbReference type="Proteomes" id="UP000176628">
    <property type="component" value="Unassembled WGS sequence"/>
</dbReference>
<evidence type="ECO:0000313" key="1">
    <source>
        <dbReference type="EMBL" id="OGD85873.1"/>
    </source>
</evidence>
<sequence length="274" mass="32093">MDEEVDKKITPTYLNPKNSFWATPRKVTDLKYCNFYHTMDIPGYGCVKGQWDLRRGIRKYLGGIEFKGKRVLDIGTASGFVCFYMENQGAEVVGCDLSEKQAWDMVPYANYNYKQLVAQRQNHIKKINNSFWLAHRAYKSRAKMVYTTVYEIPERLGMFDVTTLGCILVHLRDPFLALQKALKLTKEMVIITEPLYITNYPLTQIFGIFFPQMSFLPNPKVKIPSDSWWVLSPQIIKRFIGVLGFEKTKINYHIQYWFGQKRLLFTIVGYRTKE</sequence>
<accession>A0A1F5G1W3</accession>
<dbReference type="InterPro" id="IPR029063">
    <property type="entry name" value="SAM-dependent_MTases_sf"/>
</dbReference>
<dbReference type="AlphaFoldDB" id="A0A1F5G1W3"/>
<gene>
    <name evidence="1" type="ORF">A2Z23_00920</name>
</gene>